<dbReference type="EMBL" id="BNEA01000015">
    <property type="protein sequence ID" value="GHI54844.1"/>
    <property type="molecule type" value="Genomic_DNA"/>
</dbReference>
<sequence>MGLTRAVPPSRSTTSASQWAGYWCRSCRSAEVCMGPSVRVAYDNGARQSMGATPDRGRGPGSRRGGPSDPLRARFTVWETGLDNPEH</sequence>
<dbReference type="Proteomes" id="UP000646738">
    <property type="component" value="Unassembled WGS sequence"/>
</dbReference>
<reference evidence="3" key="1">
    <citation type="submission" date="2023-07" db="EMBL/GenBank/DDBJ databases">
        <title>Whole genome shotgun sequence of Streptomyces achromogenes subsp. rubradiris NBRC 14000.</title>
        <authorList>
            <person name="Komaki H."/>
            <person name="Tamura T."/>
        </authorList>
    </citation>
    <scope>NUCLEOTIDE SEQUENCE [LARGE SCALE GENOMIC DNA]</scope>
    <source>
        <strain evidence="3">NBRC 14000</strain>
    </source>
</reference>
<keyword evidence="3" id="KW-1185">Reference proteome</keyword>
<evidence type="ECO:0000256" key="1">
    <source>
        <dbReference type="SAM" id="MobiDB-lite"/>
    </source>
</evidence>
<accession>A0ABQ3RG59</accession>
<evidence type="ECO:0000313" key="2">
    <source>
        <dbReference type="EMBL" id="GHI54844.1"/>
    </source>
</evidence>
<name>A0ABQ3RG59_STRRR</name>
<organism evidence="2 3">
    <name type="scientific">Streptomyces rubradiris</name>
    <name type="common">Streptomyces achromogenes subsp. rubradiris</name>
    <dbReference type="NCBI Taxonomy" id="285531"/>
    <lineage>
        <taxon>Bacteria</taxon>
        <taxon>Bacillati</taxon>
        <taxon>Actinomycetota</taxon>
        <taxon>Actinomycetes</taxon>
        <taxon>Kitasatosporales</taxon>
        <taxon>Streptomycetaceae</taxon>
        <taxon>Streptomyces</taxon>
    </lineage>
</organism>
<protein>
    <submittedName>
        <fullName evidence="2">Uncharacterized protein</fullName>
    </submittedName>
</protein>
<feature type="region of interest" description="Disordered" evidence="1">
    <location>
        <begin position="44"/>
        <end position="73"/>
    </location>
</feature>
<evidence type="ECO:0000313" key="3">
    <source>
        <dbReference type="Proteomes" id="UP000646738"/>
    </source>
</evidence>
<gene>
    <name evidence="2" type="ORF">Srubr_46900</name>
</gene>
<comment type="caution">
    <text evidence="2">The sequence shown here is derived from an EMBL/GenBank/DDBJ whole genome shotgun (WGS) entry which is preliminary data.</text>
</comment>
<proteinExistence type="predicted"/>